<keyword evidence="5" id="KW-0812">Transmembrane</keyword>
<dbReference type="Gene3D" id="2.40.10.350">
    <property type="entry name" value="Rod shape-determining protein MreC, domain 2"/>
    <property type="match status" value="1"/>
</dbReference>
<feature type="domain" description="Rod shape-determining protein MreC beta-barrel core" evidence="6">
    <location>
        <begin position="138"/>
        <end position="258"/>
    </location>
</feature>
<comment type="similarity">
    <text evidence="1">Belongs to the MreC family.</text>
</comment>
<keyword evidence="5" id="KW-0472">Membrane</keyword>
<keyword evidence="3" id="KW-0133">Cell shape</keyword>
<dbReference type="Pfam" id="PF04085">
    <property type="entry name" value="MreC"/>
    <property type="match status" value="1"/>
</dbReference>
<dbReference type="InterPro" id="IPR042175">
    <property type="entry name" value="Cell/Rod_MreC_2"/>
</dbReference>
<dbReference type="GO" id="GO:0008360">
    <property type="term" value="P:regulation of cell shape"/>
    <property type="evidence" value="ECO:0007669"/>
    <property type="project" value="UniProtKB-KW"/>
</dbReference>
<dbReference type="Proteomes" id="UP000551848">
    <property type="component" value="Unassembled WGS sequence"/>
</dbReference>
<reference evidence="7 8" key="1">
    <citation type="submission" date="2020-06" db="EMBL/GenBank/DDBJ databases">
        <title>Dysbiosis in marine aquaculture revealed through microbiome analysis: reverse ecology for environmental sustainability.</title>
        <authorList>
            <person name="Haro-Moreno J.M."/>
            <person name="Coutinho F.H."/>
            <person name="Zaragoza-Solas A."/>
            <person name="Picazo A."/>
            <person name="Almagro-Moreno S."/>
            <person name="Lopez-Perez M."/>
        </authorList>
    </citation>
    <scope>NUCLEOTIDE SEQUENCE [LARGE SCALE GENOMIC DNA]</scope>
    <source>
        <strain evidence="7">MCMED-G41</strain>
    </source>
</reference>
<feature type="transmembrane region" description="Helical" evidence="5">
    <location>
        <begin position="12"/>
        <end position="29"/>
    </location>
</feature>
<protein>
    <recommendedName>
        <fullName evidence="2">Cell shape-determining protein MreC</fullName>
    </recommendedName>
    <alternativeName>
        <fullName evidence="4">Cell shape protein MreC</fullName>
    </alternativeName>
</protein>
<accession>A0A838XZ77</accession>
<evidence type="ECO:0000256" key="4">
    <source>
        <dbReference type="ARBA" id="ARBA00032089"/>
    </source>
</evidence>
<dbReference type="PANTHER" id="PTHR34138:SF1">
    <property type="entry name" value="CELL SHAPE-DETERMINING PROTEIN MREC"/>
    <property type="match status" value="1"/>
</dbReference>
<comment type="caution">
    <text evidence="7">The sequence shown here is derived from an EMBL/GenBank/DDBJ whole genome shotgun (WGS) entry which is preliminary data.</text>
</comment>
<dbReference type="AlphaFoldDB" id="A0A838XZ77"/>
<evidence type="ECO:0000259" key="6">
    <source>
        <dbReference type="Pfam" id="PF04085"/>
    </source>
</evidence>
<name>A0A838XZ77_9GAMM</name>
<dbReference type="Gene3D" id="2.40.10.340">
    <property type="entry name" value="Rod shape-determining protein MreC, domain 1"/>
    <property type="match status" value="1"/>
</dbReference>
<dbReference type="InterPro" id="IPR042177">
    <property type="entry name" value="Cell/Rod_1"/>
</dbReference>
<organism evidence="7 8">
    <name type="scientific">SAR86 cluster bacterium</name>
    <dbReference type="NCBI Taxonomy" id="2030880"/>
    <lineage>
        <taxon>Bacteria</taxon>
        <taxon>Pseudomonadati</taxon>
        <taxon>Pseudomonadota</taxon>
        <taxon>Gammaproteobacteria</taxon>
        <taxon>SAR86 cluster</taxon>
    </lineage>
</organism>
<evidence type="ECO:0000313" key="8">
    <source>
        <dbReference type="Proteomes" id="UP000551848"/>
    </source>
</evidence>
<keyword evidence="5" id="KW-1133">Transmembrane helix</keyword>
<dbReference type="PANTHER" id="PTHR34138">
    <property type="entry name" value="CELL SHAPE-DETERMINING PROTEIN MREC"/>
    <property type="match status" value="1"/>
</dbReference>
<evidence type="ECO:0000256" key="5">
    <source>
        <dbReference type="SAM" id="Phobius"/>
    </source>
</evidence>
<dbReference type="GO" id="GO:0005886">
    <property type="term" value="C:plasma membrane"/>
    <property type="evidence" value="ECO:0007669"/>
    <property type="project" value="TreeGrafter"/>
</dbReference>
<evidence type="ECO:0000256" key="1">
    <source>
        <dbReference type="ARBA" id="ARBA00009369"/>
    </source>
</evidence>
<dbReference type="EMBL" id="JACETL010000014">
    <property type="protein sequence ID" value="MBA4692480.1"/>
    <property type="molecule type" value="Genomic_DNA"/>
</dbReference>
<evidence type="ECO:0000256" key="2">
    <source>
        <dbReference type="ARBA" id="ARBA00013855"/>
    </source>
</evidence>
<evidence type="ECO:0000313" key="7">
    <source>
        <dbReference type="EMBL" id="MBA4692480.1"/>
    </source>
</evidence>
<dbReference type="InterPro" id="IPR055342">
    <property type="entry name" value="MreC_beta-barrel_core"/>
</dbReference>
<dbReference type="InterPro" id="IPR007221">
    <property type="entry name" value="MreC"/>
</dbReference>
<proteinExistence type="inferred from homology"/>
<sequence length="278" mass="31690">MARYTPTNTPIRNYAIAFFLSVFFLYTDISHQTFAPLRGIMNASSLYVQVISKSIVQNISFTFASIRQNKYLLQENKKLREQTLQLSLKDFIEKKDNDEKTQVIDFQETLSSTFKSNGINVFKIASIDLRNYFCCSSHKVFLHNPNKIKIKKNFPVFAGNSFVGQTQKTYMNFIEVILLSDTEHVLPIKSDFFYCDARGIGKPMLISCTVNDQDFENQIGDIVLTSGLGGIFLKDIEIGFISEIFPSISDEIEVVITLKTNPLEENFYGILSSNNNEI</sequence>
<evidence type="ECO:0000256" key="3">
    <source>
        <dbReference type="ARBA" id="ARBA00022960"/>
    </source>
</evidence>
<gene>
    <name evidence="7" type="ORF">H2072_01890</name>
</gene>